<dbReference type="GO" id="GO:0020037">
    <property type="term" value="F:heme binding"/>
    <property type="evidence" value="ECO:0007669"/>
    <property type="project" value="InterPro"/>
</dbReference>
<reference evidence="9" key="1">
    <citation type="submission" date="2023-07" db="EMBL/GenBank/DDBJ databases">
        <authorList>
            <consortium name="CYATHOMIX"/>
        </authorList>
    </citation>
    <scope>NUCLEOTIDE SEQUENCE</scope>
    <source>
        <strain evidence="9">N/A</strain>
    </source>
</reference>
<dbReference type="PROSITE" id="PS00086">
    <property type="entry name" value="CYTOCHROME_P450"/>
    <property type="match status" value="1"/>
</dbReference>
<evidence type="ECO:0000313" key="10">
    <source>
        <dbReference type="Proteomes" id="UP001176961"/>
    </source>
</evidence>
<accession>A0AA36GS40</accession>
<dbReference type="InterPro" id="IPR002401">
    <property type="entry name" value="Cyt_P450_E_grp-I"/>
</dbReference>
<keyword evidence="10" id="KW-1185">Reference proteome</keyword>
<evidence type="ECO:0000256" key="1">
    <source>
        <dbReference type="ARBA" id="ARBA00001971"/>
    </source>
</evidence>
<dbReference type="CDD" id="cd20617">
    <property type="entry name" value="CYP1_2-like"/>
    <property type="match status" value="1"/>
</dbReference>
<dbReference type="Pfam" id="PF00067">
    <property type="entry name" value="p450"/>
    <property type="match status" value="1"/>
</dbReference>
<keyword evidence="7 8" id="KW-0349">Heme</keyword>
<evidence type="ECO:0000256" key="4">
    <source>
        <dbReference type="ARBA" id="ARBA00023002"/>
    </source>
</evidence>
<dbReference type="PRINTS" id="PR00385">
    <property type="entry name" value="P450"/>
</dbReference>
<evidence type="ECO:0008006" key="11">
    <source>
        <dbReference type="Google" id="ProtNLM"/>
    </source>
</evidence>
<name>A0AA36GS40_CYLNA</name>
<gene>
    <name evidence="9" type="ORF">CYNAS_LOCUS9144</name>
</gene>
<dbReference type="GO" id="GO:0005506">
    <property type="term" value="F:iron ion binding"/>
    <property type="evidence" value="ECO:0007669"/>
    <property type="project" value="InterPro"/>
</dbReference>
<dbReference type="InterPro" id="IPR001128">
    <property type="entry name" value="Cyt_P450"/>
</dbReference>
<evidence type="ECO:0000256" key="3">
    <source>
        <dbReference type="ARBA" id="ARBA00022723"/>
    </source>
</evidence>
<protein>
    <recommendedName>
        <fullName evidence="11">Unspecific monooxygenase</fullName>
    </recommendedName>
</protein>
<dbReference type="FunFam" id="1.10.630.10:FF:000036">
    <property type="entry name" value="CYtochrome P450 family"/>
    <property type="match status" value="1"/>
</dbReference>
<keyword evidence="4 8" id="KW-0560">Oxidoreductase</keyword>
<dbReference type="InterPro" id="IPR036396">
    <property type="entry name" value="Cyt_P450_sf"/>
</dbReference>
<evidence type="ECO:0000313" key="9">
    <source>
        <dbReference type="EMBL" id="CAJ0597161.1"/>
    </source>
</evidence>
<organism evidence="9 10">
    <name type="scientific">Cylicocyclus nassatus</name>
    <name type="common">Nematode worm</name>
    <dbReference type="NCBI Taxonomy" id="53992"/>
    <lineage>
        <taxon>Eukaryota</taxon>
        <taxon>Metazoa</taxon>
        <taxon>Ecdysozoa</taxon>
        <taxon>Nematoda</taxon>
        <taxon>Chromadorea</taxon>
        <taxon>Rhabditida</taxon>
        <taxon>Rhabditina</taxon>
        <taxon>Rhabditomorpha</taxon>
        <taxon>Strongyloidea</taxon>
        <taxon>Strongylidae</taxon>
        <taxon>Cylicocyclus</taxon>
    </lineage>
</organism>
<dbReference type="AlphaFoldDB" id="A0AA36GS40"/>
<dbReference type="PRINTS" id="PR00463">
    <property type="entry name" value="EP450I"/>
</dbReference>
<evidence type="ECO:0000256" key="7">
    <source>
        <dbReference type="PIRSR" id="PIRSR602401-1"/>
    </source>
</evidence>
<sequence>MWTKRKTLPPGPFPLPLIGNIHVLAYEVLVQKKTLVDILSENKQKYGGVLTLWLGPIATVHLCDYDSTVEAMVKNGSSFINRALPFLFEYSRGGRGLLASSGLFWQEQRRFALHTLRNFGLGRNIIGERIMYEFEITCEELEKQMNNGQLSIQPNQMFDLLIGNIINRLLFTDRFEKDQESTFFRLKNDLDNIFDRFEPWDALINRWTMNIPFFRRRAEALLQPQNDLLSFLHEQVKKRQEAVADGRHVFEGEGDDFVDAFLIQMEKEAKSEEGSSFNRENLDHVLLDLWAAGQETTATTLIWAFVYLLLHDEVKTCATDELRQVTKGSRTLSLADKNNTPYYNAVLTEIHRCAAIFPTNLARRADDNVSVGGYVIPKGTSVSAQVSLTMSYERYFKDSRKFNPDRFLNADKLEQQVIPFGMGRRACLGESLARAELYLIIGNFLLRYSITSDPEHLPSMSPKLPIGIVKKSLPYHIVFEQNKISTIS</sequence>
<dbReference type="InterPro" id="IPR017972">
    <property type="entry name" value="Cyt_P450_CS"/>
</dbReference>
<evidence type="ECO:0000256" key="5">
    <source>
        <dbReference type="ARBA" id="ARBA00023004"/>
    </source>
</evidence>
<keyword evidence="6 8" id="KW-0503">Monooxygenase</keyword>
<dbReference type="GO" id="GO:0016712">
    <property type="term" value="F:oxidoreductase activity, acting on paired donors, with incorporation or reduction of molecular oxygen, reduced flavin or flavoprotein as one donor, and incorporation of one atom of oxygen"/>
    <property type="evidence" value="ECO:0007669"/>
    <property type="project" value="TreeGrafter"/>
</dbReference>
<dbReference type="GO" id="GO:0006805">
    <property type="term" value="P:xenobiotic metabolic process"/>
    <property type="evidence" value="ECO:0007669"/>
    <property type="project" value="TreeGrafter"/>
</dbReference>
<dbReference type="Proteomes" id="UP001176961">
    <property type="component" value="Unassembled WGS sequence"/>
</dbReference>
<comment type="cofactor">
    <cofactor evidence="1 7">
        <name>heme</name>
        <dbReference type="ChEBI" id="CHEBI:30413"/>
    </cofactor>
</comment>
<evidence type="ECO:0000256" key="2">
    <source>
        <dbReference type="ARBA" id="ARBA00010617"/>
    </source>
</evidence>
<comment type="similarity">
    <text evidence="2 8">Belongs to the cytochrome P450 family.</text>
</comment>
<keyword evidence="5 7" id="KW-0408">Iron</keyword>
<dbReference type="Gene3D" id="1.10.630.10">
    <property type="entry name" value="Cytochrome P450"/>
    <property type="match status" value="1"/>
</dbReference>
<proteinExistence type="inferred from homology"/>
<dbReference type="GO" id="GO:0005737">
    <property type="term" value="C:cytoplasm"/>
    <property type="evidence" value="ECO:0007669"/>
    <property type="project" value="TreeGrafter"/>
</dbReference>
<evidence type="ECO:0000256" key="6">
    <source>
        <dbReference type="ARBA" id="ARBA00023033"/>
    </source>
</evidence>
<comment type="caution">
    <text evidence="9">The sequence shown here is derived from an EMBL/GenBank/DDBJ whole genome shotgun (WGS) entry which is preliminary data.</text>
</comment>
<dbReference type="SUPFAM" id="SSF48264">
    <property type="entry name" value="Cytochrome P450"/>
    <property type="match status" value="1"/>
</dbReference>
<dbReference type="InterPro" id="IPR050182">
    <property type="entry name" value="Cytochrome_P450_fam2"/>
</dbReference>
<dbReference type="EMBL" id="CATQJL010000223">
    <property type="protein sequence ID" value="CAJ0597161.1"/>
    <property type="molecule type" value="Genomic_DNA"/>
</dbReference>
<evidence type="ECO:0000256" key="8">
    <source>
        <dbReference type="RuleBase" id="RU000461"/>
    </source>
</evidence>
<feature type="binding site" description="axial binding residue" evidence="7">
    <location>
        <position position="427"/>
    </location>
    <ligand>
        <name>heme</name>
        <dbReference type="ChEBI" id="CHEBI:30413"/>
    </ligand>
    <ligandPart>
        <name>Fe</name>
        <dbReference type="ChEBI" id="CHEBI:18248"/>
    </ligandPart>
</feature>
<keyword evidence="3 7" id="KW-0479">Metal-binding</keyword>
<dbReference type="PANTHER" id="PTHR24300">
    <property type="entry name" value="CYTOCHROME P450 508A4-RELATED"/>
    <property type="match status" value="1"/>
</dbReference>
<dbReference type="GO" id="GO:0006082">
    <property type="term" value="P:organic acid metabolic process"/>
    <property type="evidence" value="ECO:0007669"/>
    <property type="project" value="TreeGrafter"/>
</dbReference>
<dbReference type="PANTHER" id="PTHR24300:SF375">
    <property type="entry name" value="CYTOCHROME P450 FAMILY"/>
    <property type="match status" value="1"/>
</dbReference>